<feature type="compositionally biased region" description="Low complexity" evidence="2">
    <location>
        <begin position="646"/>
        <end position="800"/>
    </location>
</feature>
<keyword evidence="5" id="KW-1185">Reference proteome</keyword>
<proteinExistence type="inferred from homology"/>
<comment type="similarity">
    <text evidence="1">Belongs to the SPT20 family.</text>
</comment>
<reference evidence="4" key="3">
    <citation type="submission" date="2025-09" db="UniProtKB">
        <authorList>
            <consortium name="Ensembl"/>
        </authorList>
    </citation>
    <scope>IDENTIFICATION</scope>
    <source>
        <strain evidence="4">Thoroughbred</strain>
    </source>
</reference>
<feature type="compositionally biased region" description="Low complexity" evidence="2">
    <location>
        <begin position="334"/>
        <end position="356"/>
    </location>
</feature>
<evidence type="ECO:0000259" key="3">
    <source>
        <dbReference type="Pfam" id="PF12090"/>
    </source>
</evidence>
<feature type="compositionally biased region" description="Low complexity" evidence="2">
    <location>
        <begin position="385"/>
        <end position="400"/>
    </location>
</feature>
<feature type="region of interest" description="Disordered" evidence="2">
    <location>
        <begin position="477"/>
        <end position="515"/>
    </location>
</feature>
<feature type="region of interest" description="Disordered" evidence="2">
    <location>
        <begin position="283"/>
        <end position="433"/>
    </location>
</feature>
<dbReference type="AlphaFoldDB" id="A0A3Q2I1Y8"/>
<evidence type="ECO:0000256" key="2">
    <source>
        <dbReference type="SAM" id="MobiDB-lite"/>
    </source>
</evidence>
<dbReference type="InterPro" id="IPR046468">
    <property type="entry name" value="Spt20-like_SEP"/>
</dbReference>
<dbReference type="GeneTree" id="ENSGT00390000013549"/>
<protein>
    <recommendedName>
        <fullName evidence="3">Spt20-like SEP domain-containing protein</fullName>
    </recommendedName>
</protein>
<dbReference type="Ensembl" id="ENSECAT00000003830.3">
    <property type="protein sequence ID" value="ENSECAP00000039693.2"/>
    <property type="gene ID" value="ENSECAG00000047622.1"/>
</dbReference>
<dbReference type="GO" id="GO:0003712">
    <property type="term" value="F:transcription coregulator activity"/>
    <property type="evidence" value="ECO:0000318"/>
    <property type="project" value="GO_Central"/>
</dbReference>
<evidence type="ECO:0000313" key="4">
    <source>
        <dbReference type="Ensembl" id="ENSECAP00000039693.2"/>
    </source>
</evidence>
<organism evidence="4 5">
    <name type="scientific">Equus caballus</name>
    <name type="common">Horse</name>
    <dbReference type="NCBI Taxonomy" id="9796"/>
    <lineage>
        <taxon>Eukaryota</taxon>
        <taxon>Metazoa</taxon>
        <taxon>Chordata</taxon>
        <taxon>Craniata</taxon>
        <taxon>Vertebrata</taxon>
        <taxon>Euteleostomi</taxon>
        <taxon>Mammalia</taxon>
        <taxon>Eutheria</taxon>
        <taxon>Laurasiatheria</taxon>
        <taxon>Perissodactyla</taxon>
        <taxon>Equidae</taxon>
        <taxon>Equus</taxon>
    </lineage>
</organism>
<dbReference type="GO" id="GO:0000124">
    <property type="term" value="C:SAGA complex"/>
    <property type="evidence" value="ECO:0000318"/>
    <property type="project" value="GO_Central"/>
</dbReference>
<dbReference type="GO" id="GO:0006357">
    <property type="term" value="P:regulation of transcription by RNA polymerase II"/>
    <property type="evidence" value="ECO:0000318"/>
    <property type="project" value="GO_Central"/>
</dbReference>
<dbReference type="InterPro" id="IPR021950">
    <property type="entry name" value="Spt20"/>
</dbReference>
<sequence>VRFEARPVAPGENGSYSETIRLSYEEGELLQYLDAEELPPVLVGLLEKSQVNVFHCGCVIAEIRDYRQSSDVEAPGYQSRCILLRPTMQTLACDVESLTSDSQTWTQEDKLLLESQLILATAEPLCLDPSVSVACTANSLLYNKQKMNTDPMKRCFKRCSSPALSRQQELSHGPPPPELTVLTSCQPSKESNAGEQYDLKISGAGNYVDVWEQRPCDLAVPSEVDVEKYATGKKSVSSDDSQPTGWPAHEVRDDSVFEWEAGDQYWDTKMFFMRSLNDPLISGKEMSPKKARYERQLSPPHPSRGDHSKSFMPGSKTDAGTVVIRPEELVQKNSSCPVKVSHSSSGSASLSPLSPGKETERPKTVLLQASVLGEEVQPPPPPVTLPSSSGTSSSASSFPPQQAGGFPKSASPAPASKPPSLPQNSPVEVSRVSTLPAAAQSTAGSSQTQVITQVRVSPVGVRVIKVVNSVPGTHALVRAPNPSQGSATGATAPTGILPSNLPLRGQPPKAPPTALQANSQVGVRVILKDAPGARPLTLLQFPPGSLIVNTQQLPGQLQQQHLYQLIPELQGQQPSTSHPQQLVSQGASAQGSASQKTAFCAQQAVVVNVSRSFLQPQVIVLSPPVPAPQRPGQSLPLQRVQLSSALQQLQQPQRQQQPQHQQQPRQQQHRQQQQQPQQQQQQPRHLLQPQHQQQPRQQQHLQQQQQQQQPQQPGHLQQPQQQQQPRQPQHLQQPQQQQQPQQPRHLLQPQHQQQPRQPQHLQQQQQPQQPRHLQQPQHQLLQIQHLRILQPPVAVAPAAAQTGQPGRRPQTASQSQGKANRGPPTPPKS</sequence>
<name>A0A3Q2I1Y8_HORSE</name>
<accession>A0A3Q2I1Y8</accession>
<evidence type="ECO:0000313" key="5">
    <source>
        <dbReference type="Proteomes" id="UP000002281"/>
    </source>
</evidence>
<dbReference type="Pfam" id="PF12090">
    <property type="entry name" value="Spt20_SEP"/>
    <property type="match status" value="1"/>
</dbReference>
<reference evidence="4" key="2">
    <citation type="submission" date="2025-08" db="UniProtKB">
        <authorList>
            <consortium name="Ensembl"/>
        </authorList>
    </citation>
    <scope>IDENTIFICATION</scope>
    <source>
        <strain evidence="4">Thoroughbred</strain>
    </source>
</reference>
<dbReference type="Bgee" id="ENSECAG00000038222">
    <property type="expression patterns" value="Expressed in testis"/>
</dbReference>
<feature type="domain" description="Spt20-like SEP" evidence="3">
    <location>
        <begin position="27"/>
        <end position="136"/>
    </location>
</feature>
<dbReference type="Proteomes" id="UP000002281">
    <property type="component" value="Chromosome X"/>
</dbReference>
<evidence type="ECO:0000256" key="1">
    <source>
        <dbReference type="ARBA" id="ARBA00009112"/>
    </source>
</evidence>
<feature type="region of interest" description="Disordered" evidence="2">
    <location>
        <begin position="645"/>
        <end position="829"/>
    </location>
</feature>
<feature type="compositionally biased region" description="Basic and acidic residues" evidence="2">
    <location>
        <begin position="286"/>
        <end position="295"/>
    </location>
</feature>
<reference evidence="4 5" key="1">
    <citation type="journal article" date="2009" name="Science">
        <title>Genome sequence, comparative analysis, and population genetics of the domestic horse.</title>
        <authorList>
            <consortium name="Broad Institute Genome Sequencing Platform"/>
            <consortium name="Broad Institute Whole Genome Assembly Team"/>
            <person name="Wade C.M."/>
            <person name="Giulotto E."/>
            <person name="Sigurdsson S."/>
            <person name="Zoli M."/>
            <person name="Gnerre S."/>
            <person name="Imsland F."/>
            <person name="Lear T.L."/>
            <person name="Adelson D.L."/>
            <person name="Bailey E."/>
            <person name="Bellone R.R."/>
            <person name="Bloecker H."/>
            <person name="Distl O."/>
            <person name="Edgar R.C."/>
            <person name="Garber M."/>
            <person name="Leeb T."/>
            <person name="Mauceli E."/>
            <person name="MacLeod J.N."/>
            <person name="Penedo M.C.T."/>
            <person name="Raison J.M."/>
            <person name="Sharpe T."/>
            <person name="Vogel J."/>
            <person name="Andersson L."/>
            <person name="Antczak D.F."/>
            <person name="Biagi T."/>
            <person name="Binns M.M."/>
            <person name="Chowdhary B.P."/>
            <person name="Coleman S.J."/>
            <person name="Della Valle G."/>
            <person name="Fryc S."/>
            <person name="Guerin G."/>
            <person name="Hasegawa T."/>
            <person name="Hill E.W."/>
            <person name="Jurka J."/>
            <person name="Kiialainen A."/>
            <person name="Lindgren G."/>
            <person name="Liu J."/>
            <person name="Magnani E."/>
            <person name="Mickelson J.R."/>
            <person name="Murray J."/>
            <person name="Nergadze S.G."/>
            <person name="Onofrio R."/>
            <person name="Pedroni S."/>
            <person name="Piras M.F."/>
            <person name="Raudsepp T."/>
            <person name="Rocchi M."/>
            <person name="Roeed K.H."/>
            <person name="Ryder O.A."/>
            <person name="Searle S."/>
            <person name="Skow L."/>
            <person name="Swinburne J.E."/>
            <person name="Syvaenen A.C."/>
            <person name="Tozaki T."/>
            <person name="Valberg S.J."/>
            <person name="Vaudin M."/>
            <person name="White J.R."/>
            <person name="Zody M.C."/>
            <person name="Lander E.S."/>
            <person name="Lindblad-Toh K."/>
        </authorList>
    </citation>
    <scope>NUCLEOTIDE SEQUENCE [LARGE SCALE GENOMIC DNA]</scope>
    <source>
        <strain evidence="4 5">Thoroughbred</strain>
    </source>
</reference>
<feature type="compositionally biased region" description="Polar residues" evidence="2">
    <location>
        <begin position="422"/>
        <end position="433"/>
    </location>
</feature>
<dbReference type="PANTHER" id="PTHR13526:SF3">
    <property type="entry name" value="SPT20 HOMOLOG, SAGA COMPLEX COMPONENT"/>
    <property type="match status" value="1"/>
</dbReference>
<dbReference type="PANTHER" id="PTHR13526">
    <property type="entry name" value="TRANSCRIPTION FACTOR SPT20 HOMOLOG"/>
    <property type="match status" value="1"/>
</dbReference>
<feature type="compositionally biased region" description="Polar residues" evidence="2">
    <location>
        <begin position="481"/>
        <end position="491"/>
    </location>
</feature>